<proteinExistence type="predicted"/>
<protein>
    <submittedName>
        <fullName evidence="1">Uncharacterized protein</fullName>
    </submittedName>
</protein>
<sequence>MQLSCGVLVWRGGQGLGLGTEGHEV</sequence>
<evidence type="ECO:0000313" key="1">
    <source>
        <dbReference type="EMBL" id="JAH64885.1"/>
    </source>
</evidence>
<dbReference type="EMBL" id="GBXM01043692">
    <property type="protein sequence ID" value="JAH64885.1"/>
    <property type="molecule type" value="Transcribed_RNA"/>
</dbReference>
<accession>A0A0E9UI10</accession>
<name>A0A0E9UI10_ANGAN</name>
<organism evidence="1">
    <name type="scientific">Anguilla anguilla</name>
    <name type="common">European freshwater eel</name>
    <name type="synonym">Muraena anguilla</name>
    <dbReference type="NCBI Taxonomy" id="7936"/>
    <lineage>
        <taxon>Eukaryota</taxon>
        <taxon>Metazoa</taxon>
        <taxon>Chordata</taxon>
        <taxon>Craniata</taxon>
        <taxon>Vertebrata</taxon>
        <taxon>Euteleostomi</taxon>
        <taxon>Actinopterygii</taxon>
        <taxon>Neopterygii</taxon>
        <taxon>Teleostei</taxon>
        <taxon>Anguilliformes</taxon>
        <taxon>Anguillidae</taxon>
        <taxon>Anguilla</taxon>
    </lineage>
</organism>
<reference evidence="1" key="1">
    <citation type="submission" date="2014-11" db="EMBL/GenBank/DDBJ databases">
        <authorList>
            <person name="Amaro Gonzalez C."/>
        </authorList>
    </citation>
    <scope>NUCLEOTIDE SEQUENCE</scope>
</reference>
<reference evidence="1" key="2">
    <citation type="journal article" date="2015" name="Fish Shellfish Immunol.">
        <title>Early steps in the European eel (Anguilla anguilla)-Vibrio vulnificus interaction in the gills: Role of the RtxA13 toxin.</title>
        <authorList>
            <person name="Callol A."/>
            <person name="Pajuelo D."/>
            <person name="Ebbesson L."/>
            <person name="Teles M."/>
            <person name="MacKenzie S."/>
            <person name="Amaro C."/>
        </authorList>
    </citation>
    <scope>NUCLEOTIDE SEQUENCE</scope>
</reference>
<dbReference type="AlphaFoldDB" id="A0A0E9UI10"/>